<feature type="transmembrane region" description="Helical" evidence="8">
    <location>
        <begin position="55"/>
        <end position="74"/>
    </location>
</feature>
<evidence type="ECO:0000256" key="1">
    <source>
        <dbReference type="ARBA" id="ARBA00004141"/>
    </source>
</evidence>
<feature type="transmembrane region" description="Helical" evidence="8">
    <location>
        <begin position="136"/>
        <end position="159"/>
    </location>
</feature>
<keyword evidence="11" id="KW-1185">Reference proteome</keyword>
<keyword evidence="5 8" id="KW-0472">Membrane</keyword>
<feature type="transmembrane region" description="Helical" evidence="8">
    <location>
        <begin position="94"/>
        <end position="115"/>
    </location>
</feature>
<dbReference type="SUPFAM" id="SSF81321">
    <property type="entry name" value="Family A G protein-coupled receptor-like"/>
    <property type="match status" value="1"/>
</dbReference>
<dbReference type="SMART" id="SM01381">
    <property type="entry name" value="7TM_GPCR_Srsx"/>
    <property type="match status" value="1"/>
</dbReference>
<evidence type="ECO:0000256" key="6">
    <source>
        <dbReference type="ARBA" id="ARBA00023170"/>
    </source>
</evidence>
<proteinExistence type="predicted"/>
<accession>A0ABP0GAM1</accession>
<feature type="transmembrane region" description="Helical" evidence="8">
    <location>
        <begin position="17"/>
        <end position="43"/>
    </location>
</feature>
<feature type="transmembrane region" description="Helical" evidence="8">
    <location>
        <begin position="277"/>
        <end position="298"/>
    </location>
</feature>
<evidence type="ECO:0000256" key="7">
    <source>
        <dbReference type="ARBA" id="ARBA00023224"/>
    </source>
</evidence>
<dbReference type="Gene3D" id="1.20.1070.10">
    <property type="entry name" value="Rhodopsin 7-helix transmembrane proteins"/>
    <property type="match status" value="1"/>
</dbReference>
<evidence type="ECO:0000256" key="8">
    <source>
        <dbReference type="SAM" id="Phobius"/>
    </source>
</evidence>
<protein>
    <recommendedName>
        <fullName evidence="9">G-protein coupled receptors family 1 profile domain-containing protein</fullName>
    </recommendedName>
</protein>
<dbReference type="InterPro" id="IPR017452">
    <property type="entry name" value="GPCR_Rhodpsn_7TM"/>
</dbReference>
<evidence type="ECO:0000256" key="3">
    <source>
        <dbReference type="ARBA" id="ARBA00022989"/>
    </source>
</evidence>
<evidence type="ECO:0000313" key="10">
    <source>
        <dbReference type="EMBL" id="CAK8688852.1"/>
    </source>
</evidence>
<gene>
    <name evidence="10" type="ORF">CVLEPA_LOCUS20815</name>
</gene>
<evidence type="ECO:0000256" key="2">
    <source>
        <dbReference type="ARBA" id="ARBA00022692"/>
    </source>
</evidence>
<sequence length="338" mass="39104">MTYDAHSNFSLPMEAGLFLTCSTLIPLALFGFFANAITTFVVIRSSKLRSTFNCLIASLCVSDLISAIISPLNIYRRTWGYYNWEWSDFLCKMFWSIDTWTSYATSVHIFCFATLRFISVQWPIIYRRNKYSRACIYISVMWAVSFVAGFIPSCIWFKARPRPPLPLEKGPSCHLDTKWKDEFNIYTWVVYSIFFYLAMILIIVLSIMTIVKVKLSGKATKEIRQRGNENDRNNARREKKIILQLSLIVSSFLLGYIPRGIFHNTSIPPGPDIYGNWWFEFVTYLLLRISECLDPIFYNLGSRKIRLETTALLKGIWLKVCALKKRIVSSTGHAQNSV</sequence>
<keyword evidence="6" id="KW-0675">Receptor</keyword>
<dbReference type="CDD" id="cd00637">
    <property type="entry name" value="7tm_classA_rhodopsin-like"/>
    <property type="match status" value="1"/>
</dbReference>
<keyword evidence="3 8" id="KW-1133">Transmembrane helix</keyword>
<dbReference type="InterPro" id="IPR000276">
    <property type="entry name" value="GPCR_Rhodpsn"/>
</dbReference>
<comment type="subcellular location">
    <subcellularLocation>
        <location evidence="1">Membrane</location>
        <topology evidence="1">Multi-pass membrane protein</topology>
    </subcellularLocation>
</comment>
<feature type="transmembrane region" description="Helical" evidence="8">
    <location>
        <begin position="185"/>
        <end position="211"/>
    </location>
</feature>
<evidence type="ECO:0000313" key="11">
    <source>
        <dbReference type="Proteomes" id="UP001642483"/>
    </source>
</evidence>
<dbReference type="PROSITE" id="PS50262">
    <property type="entry name" value="G_PROTEIN_RECEP_F1_2"/>
    <property type="match status" value="1"/>
</dbReference>
<dbReference type="Pfam" id="PF00001">
    <property type="entry name" value="7tm_1"/>
    <property type="match status" value="1"/>
</dbReference>
<evidence type="ECO:0000256" key="4">
    <source>
        <dbReference type="ARBA" id="ARBA00023040"/>
    </source>
</evidence>
<evidence type="ECO:0000259" key="9">
    <source>
        <dbReference type="PROSITE" id="PS50262"/>
    </source>
</evidence>
<dbReference type="PANTHER" id="PTHR24243">
    <property type="entry name" value="G-PROTEIN COUPLED RECEPTOR"/>
    <property type="match status" value="1"/>
</dbReference>
<feature type="transmembrane region" description="Helical" evidence="8">
    <location>
        <begin position="241"/>
        <end position="257"/>
    </location>
</feature>
<name>A0ABP0GAM1_CLALP</name>
<dbReference type="PANTHER" id="PTHR24243:SF234">
    <property type="entry name" value="GROWTH HORMONE SECRETAGOGUE RECEPTOR TYPE 1-LIKE"/>
    <property type="match status" value="1"/>
</dbReference>
<organism evidence="10 11">
    <name type="scientific">Clavelina lepadiformis</name>
    <name type="common">Light-bulb sea squirt</name>
    <name type="synonym">Ascidia lepadiformis</name>
    <dbReference type="NCBI Taxonomy" id="159417"/>
    <lineage>
        <taxon>Eukaryota</taxon>
        <taxon>Metazoa</taxon>
        <taxon>Chordata</taxon>
        <taxon>Tunicata</taxon>
        <taxon>Ascidiacea</taxon>
        <taxon>Aplousobranchia</taxon>
        <taxon>Clavelinidae</taxon>
        <taxon>Clavelina</taxon>
    </lineage>
</organism>
<comment type="caution">
    <text evidence="10">The sequence shown here is derived from an EMBL/GenBank/DDBJ whole genome shotgun (WGS) entry which is preliminary data.</text>
</comment>
<keyword evidence="7" id="KW-0807">Transducer</keyword>
<keyword evidence="2 8" id="KW-0812">Transmembrane</keyword>
<keyword evidence="4" id="KW-0297">G-protein coupled receptor</keyword>
<dbReference type="Proteomes" id="UP001642483">
    <property type="component" value="Unassembled WGS sequence"/>
</dbReference>
<evidence type="ECO:0000256" key="5">
    <source>
        <dbReference type="ARBA" id="ARBA00023136"/>
    </source>
</evidence>
<reference evidence="10 11" key="1">
    <citation type="submission" date="2024-02" db="EMBL/GenBank/DDBJ databases">
        <authorList>
            <person name="Daric V."/>
            <person name="Darras S."/>
        </authorList>
    </citation>
    <scope>NUCLEOTIDE SEQUENCE [LARGE SCALE GENOMIC DNA]</scope>
</reference>
<feature type="domain" description="G-protein coupled receptors family 1 profile" evidence="9">
    <location>
        <begin position="34"/>
        <end position="298"/>
    </location>
</feature>
<dbReference type="EMBL" id="CAWYQH010000108">
    <property type="protein sequence ID" value="CAK8688852.1"/>
    <property type="molecule type" value="Genomic_DNA"/>
</dbReference>
<dbReference type="PRINTS" id="PR00237">
    <property type="entry name" value="GPCRRHODOPSN"/>
</dbReference>